<dbReference type="InterPro" id="IPR011051">
    <property type="entry name" value="RmlC_Cupin_sf"/>
</dbReference>
<dbReference type="SUPFAM" id="SSF51182">
    <property type="entry name" value="RmlC-like cupins"/>
    <property type="match status" value="1"/>
</dbReference>
<evidence type="ECO:0000259" key="4">
    <source>
        <dbReference type="Pfam" id="PF05726"/>
    </source>
</evidence>
<dbReference type="EMBL" id="BLAX01000001">
    <property type="protein sequence ID" value="GET31537.1"/>
    <property type="molecule type" value="Genomic_DNA"/>
</dbReference>
<dbReference type="InterPro" id="IPR003829">
    <property type="entry name" value="Pirin_N_dom"/>
</dbReference>
<name>A0A5M4AVT1_9BACT</name>
<dbReference type="InterPro" id="IPR008778">
    <property type="entry name" value="Pirin_C_dom"/>
</dbReference>
<protein>
    <recommendedName>
        <fullName evidence="7">Pirin</fullName>
    </recommendedName>
</protein>
<dbReference type="Pfam" id="PF02678">
    <property type="entry name" value="Pirin"/>
    <property type="match status" value="1"/>
</dbReference>
<proteinExistence type="inferred from homology"/>
<feature type="domain" description="Pirin C-terminal" evidence="4">
    <location>
        <begin position="207"/>
        <end position="309"/>
    </location>
</feature>
<dbReference type="AlphaFoldDB" id="A0A5M4AVT1"/>
<dbReference type="CDD" id="cd02909">
    <property type="entry name" value="cupin_pirin_N"/>
    <property type="match status" value="1"/>
</dbReference>
<evidence type="ECO:0000256" key="2">
    <source>
        <dbReference type="RuleBase" id="RU003457"/>
    </source>
</evidence>
<gene>
    <name evidence="5" type="ORF">PbJCM13498_04000</name>
</gene>
<evidence type="ECO:0000259" key="3">
    <source>
        <dbReference type="Pfam" id="PF02678"/>
    </source>
</evidence>
<evidence type="ECO:0008006" key="7">
    <source>
        <dbReference type="Google" id="ProtNLM"/>
    </source>
</evidence>
<dbReference type="InterPro" id="IPR012093">
    <property type="entry name" value="Pirin"/>
</dbReference>
<evidence type="ECO:0000313" key="6">
    <source>
        <dbReference type="Proteomes" id="UP000391834"/>
    </source>
</evidence>
<dbReference type="Proteomes" id="UP000391834">
    <property type="component" value="Unassembled WGS sequence"/>
</dbReference>
<sequence length="338" mass="38314">MNESVFNIKPLGFQWEALDPFLFCVHHEDFFPKGNANLGPDEKELVGRNMGQDFQVKDGWRMYHGQRVPGFPPHPHRGFETVTVVRKGWVDHSDSMGAAGRYGNGDVQWMTAGKGLMHAEMFPLVNQDAGNPMELFQIWLNLPRVSKMVEPHYKMFWNEDISRYETVDAQNRKTTIELIAGQIDTLSAPVPPPDSWASKAENEVAIWVIHMEPNATFELSAASPGVNRRLYFYKGDQLQLNDTDLPAYHSADVKADQQVSMVAGDEACSALLLQGRPIHEPVVQYGPFVMNAQQEIEEAFSEYRQTQFGGWPWPQEEVTHGADAKRFAIYSDGTKEER</sequence>
<comment type="similarity">
    <text evidence="1 2">Belongs to the pirin family.</text>
</comment>
<dbReference type="RefSeq" id="WP_025866122.1">
    <property type="nucleotide sequence ID" value="NZ_BLAX01000001.1"/>
</dbReference>
<dbReference type="Gene3D" id="2.60.120.10">
    <property type="entry name" value="Jelly Rolls"/>
    <property type="match status" value="2"/>
</dbReference>
<keyword evidence="6" id="KW-1185">Reference proteome</keyword>
<dbReference type="PANTHER" id="PTHR13903">
    <property type="entry name" value="PIRIN-RELATED"/>
    <property type="match status" value="1"/>
</dbReference>
<feature type="domain" description="Pirin N-terminal" evidence="3">
    <location>
        <begin position="62"/>
        <end position="140"/>
    </location>
</feature>
<dbReference type="InterPro" id="IPR014710">
    <property type="entry name" value="RmlC-like_jellyroll"/>
</dbReference>
<dbReference type="Pfam" id="PF05726">
    <property type="entry name" value="Pirin_C"/>
    <property type="match status" value="1"/>
</dbReference>
<evidence type="ECO:0000256" key="1">
    <source>
        <dbReference type="ARBA" id="ARBA00008416"/>
    </source>
</evidence>
<evidence type="ECO:0000313" key="5">
    <source>
        <dbReference type="EMBL" id="GET31537.1"/>
    </source>
</evidence>
<dbReference type="OrthoDB" id="321327at2"/>
<organism evidence="5 6">
    <name type="scientific">Prolixibacter bellariivorans</name>
    <dbReference type="NCBI Taxonomy" id="314319"/>
    <lineage>
        <taxon>Bacteria</taxon>
        <taxon>Pseudomonadati</taxon>
        <taxon>Bacteroidota</taxon>
        <taxon>Bacteroidia</taxon>
        <taxon>Marinilabiliales</taxon>
        <taxon>Prolixibacteraceae</taxon>
        <taxon>Prolixibacter</taxon>
    </lineage>
</organism>
<comment type="caution">
    <text evidence="5">The sequence shown here is derived from an EMBL/GenBank/DDBJ whole genome shotgun (WGS) entry which is preliminary data.</text>
</comment>
<dbReference type="PANTHER" id="PTHR13903:SF8">
    <property type="entry name" value="PIRIN"/>
    <property type="match status" value="1"/>
</dbReference>
<accession>A0A5M4AVT1</accession>
<reference evidence="5 6" key="1">
    <citation type="submission" date="2019-10" db="EMBL/GenBank/DDBJ databases">
        <title>Prolixibacter strains distinguished by the presence of nitrate reductase genes were adept at nitrate-dependent anaerobic corrosion of metallic iron and carbon steel.</title>
        <authorList>
            <person name="Iino T."/>
            <person name="Shono N."/>
            <person name="Ito K."/>
            <person name="Nakamura R."/>
            <person name="Sueoka K."/>
            <person name="Harayama S."/>
            <person name="Ohkuma M."/>
        </authorList>
    </citation>
    <scope>NUCLEOTIDE SEQUENCE [LARGE SCALE GENOMIC DNA]</scope>
    <source>
        <strain evidence="5 6">JCM 13498</strain>
    </source>
</reference>